<dbReference type="Proteomes" id="UP000010729">
    <property type="component" value="Unassembled WGS sequence"/>
</dbReference>
<comment type="similarity">
    <text evidence="1">Belongs to the asp23 family.</text>
</comment>
<accession>N1UTG8</accession>
<gene>
    <name evidence="3" type="ORF">D477_013330</name>
</gene>
<proteinExistence type="inferred from homology"/>
<dbReference type="InterPro" id="IPR005531">
    <property type="entry name" value="Asp23"/>
</dbReference>
<feature type="region of interest" description="Disordered" evidence="2">
    <location>
        <begin position="1"/>
        <end position="31"/>
    </location>
</feature>
<dbReference type="EMBL" id="ANPE02000158">
    <property type="protein sequence ID" value="EMY33711.1"/>
    <property type="molecule type" value="Genomic_DNA"/>
</dbReference>
<name>N1UTG8_9MICC</name>
<dbReference type="PANTHER" id="PTHR34297:SF3">
    <property type="entry name" value="ALKALINE SHOCK PROTEIN 23"/>
    <property type="match status" value="1"/>
</dbReference>
<dbReference type="OrthoDB" id="9808942at2"/>
<reference evidence="3 4" key="1">
    <citation type="journal article" date="2013" name="Genome Announc.">
        <title>Draft Genome Sequence of Arthrobacter crystallopoietes Strain BAB-32, Revealing Genes for Bioremediation.</title>
        <authorList>
            <person name="Joshi M.N."/>
            <person name="Pandit A.S."/>
            <person name="Sharma A."/>
            <person name="Pandya R.V."/>
            <person name="Desai S.M."/>
            <person name="Saxena A.K."/>
            <person name="Bagatharia S.B."/>
        </authorList>
    </citation>
    <scope>NUCLEOTIDE SEQUENCE [LARGE SCALE GENOMIC DNA]</scope>
    <source>
        <strain evidence="3 4">BAB-32</strain>
    </source>
</reference>
<dbReference type="PANTHER" id="PTHR34297">
    <property type="entry name" value="HYPOTHETICAL CYTOSOLIC PROTEIN-RELATED"/>
    <property type="match status" value="1"/>
</dbReference>
<evidence type="ECO:0000256" key="2">
    <source>
        <dbReference type="SAM" id="MobiDB-lite"/>
    </source>
</evidence>
<keyword evidence="4" id="KW-1185">Reference proteome</keyword>
<comment type="caution">
    <text evidence="3">The sequence shown here is derived from an EMBL/GenBank/DDBJ whole genome shotgun (WGS) entry which is preliminary data.</text>
</comment>
<dbReference type="AlphaFoldDB" id="N1UTG8"/>
<sequence length="178" mass="17828">MEDRNLPAGAPPAYRPAVGGGGPEAAAPLPPEPGLAVDAAADPALLAATPGRTTISDTAVAKVAAVAARNVQGVFALGSGAGRALSVLRDAVAGSDLGQGVRVEVGQTQVAVDINLVAVYGVPLQQLANKVRAAVYTAVEEFVGLDVIEVNVEINDVHVPGLSDARTATEKPARQGTP</sequence>
<evidence type="ECO:0000313" key="4">
    <source>
        <dbReference type="Proteomes" id="UP000010729"/>
    </source>
</evidence>
<evidence type="ECO:0000313" key="3">
    <source>
        <dbReference type="EMBL" id="EMY33711.1"/>
    </source>
</evidence>
<protein>
    <recommendedName>
        <fullName evidence="5">Asp23/Gls24 family envelope stress response protein</fullName>
    </recommendedName>
</protein>
<dbReference type="Pfam" id="PF03780">
    <property type="entry name" value="Asp23"/>
    <property type="match status" value="1"/>
</dbReference>
<evidence type="ECO:0000256" key="1">
    <source>
        <dbReference type="ARBA" id="ARBA00005721"/>
    </source>
</evidence>
<evidence type="ECO:0008006" key="5">
    <source>
        <dbReference type="Google" id="ProtNLM"/>
    </source>
</evidence>
<organism evidence="3 4">
    <name type="scientific">Arthrobacter crystallopoietes BAB-32</name>
    <dbReference type="NCBI Taxonomy" id="1246476"/>
    <lineage>
        <taxon>Bacteria</taxon>
        <taxon>Bacillati</taxon>
        <taxon>Actinomycetota</taxon>
        <taxon>Actinomycetes</taxon>
        <taxon>Micrococcales</taxon>
        <taxon>Micrococcaceae</taxon>
        <taxon>Crystallibacter</taxon>
    </lineage>
</organism>
<dbReference type="RefSeq" id="WP_005269864.1">
    <property type="nucleotide sequence ID" value="NZ_ANPE02000158.1"/>
</dbReference>